<organism evidence="17">
    <name type="scientific">Photinus pyralis</name>
    <name type="common">Common eastern firefly</name>
    <name type="synonym">Lampyris pyralis</name>
    <dbReference type="NCBI Taxonomy" id="7054"/>
    <lineage>
        <taxon>Eukaryota</taxon>
        <taxon>Metazoa</taxon>
        <taxon>Ecdysozoa</taxon>
        <taxon>Arthropoda</taxon>
        <taxon>Hexapoda</taxon>
        <taxon>Insecta</taxon>
        <taxon>Pterygota</taxon>
        <taxon>Neoptera</taxon>
        <taxon>Endopterygota</taxon>
        <taxon>Coleoptera</taxon>
        <taxon>Polyphaga</taxon>
        <taxon>Elateriformia</taxon>
        <taxon>Elateroidea</taxon>
        <taxon>Lampyridae</taxon>
        <taxon>Lampyrinae</taxon>
        <taxon>Photinus</taxon>
    </lineage>
</organism>
<evidence type="ECO:0000256" key="5">
    <source>
        <dbReference type="ARBA" id="ARBA00022448"/>
    </source>
</evidence>
<feature type="domain" description="WH2" evidence="15">
    <location>
        <begin position="328"/>
        <end position="345"/>
    </location>
</feature>
<dbReference type="Pfam" id="PF16474">
    <property type="entry name" value="KIND"/>
    <property type="match status" value="1"/>
</dbReference>
<dbReference type="SMART" id="SM00750">
    <property type="entry name" value="KIND"/>
    <property type="match status" value="1"/>
</dbReference>
<evidence type="ECO:0000256" key="10">
    <source>
        <dbReference type="ARBA" id="ARBA00023136"/>
    </source>
</evidence>
<dbReference type="AlphaFoldDB" id="A0A1Y1KK75"/>
<accession>A0A1Y1KK75</accession>
<dbReference type="GO" id="GO:0036089">
    <property type="term" value="P:cleavage furrow formation"/>
    <property type="evidence" value="ECO:0007669"/>
    <property type="project" value="TreeGrafter"/>
</dbReference>
<keyword evidence="8" id="KW-0677">Repeat</keyword>
<feature type="compositionally biased region" description="Polar residues" evidence="14">
    <location>
        <begin position="427"/>
        <end position="447"/>
    </location>
</feature>
<reference evidence="18" key="3">
    <citation type="submission" date="2019-08" db="EMBL/GenBank/DDBJ databases">
        <authorList>
            <consortium name="Photinus pyralis genome working group"/>
            <person name="Fallon T.R."/>
            <person name="Sander Lower S.E."/>
            <person name="Weng J.-K."/>
        </authorList>
    </citation>
    <scope>NUCLEOTIDE SEQUENCE</scope>
    <source>
        <strain evidence="18">1611_PpyrPB1</strain>
        <tissue evidence="18">Whole body</tissue>
    </source>
</reference>
<dbReference type="PANTHER" id="PTHR21345">
    <property type="entry name" value="SPIRE"/>
    <property type="match status" value="1"/>
</dbReference>
<dbReference type="GO" id="GO:0005938">
    <property type="term" value="C:cell cortex"/>
    <property type="evidence" value="ECO:0007669"/>
    <property type="project" value="TreeGrafter"/>
</dbReference>
<evidence type="ECO:0000256" key="11">
    <source>
        <dbReference type="ARBA" id="ARBA00023203"/>
    </source>
</evidence>
<evidence type="ECO:0000256" key="12">
    <source>
        <dbReference type="ARBA" id="ARBA00023212"/>
    </source>
</evidence>
<evidence type="ECO:0000259" key="16">
    <source>
        <dbReference type="PROSITE" id="PS51377"/>
    </source>
</evidence>
<name>A0A1Y1KK75_PHOPY</name>
<reference evidence="18 20" key="2">
    <citation type="journal article" date="2018" name="Elife">
        <title>Firefly genomes illuminate parallel origins of bioluminescence in beetles.</title>
        <authorList>
            <person name="Fallon T.R."/>
            <person name="Lower S.E."/>
            <person name="Chang C.H."/>
            <person name="Bessho-Uehara M."/>
            <person name="Martin G.J."/>
            <person name="Bewick A.J."/>
            <person name="Behringer M."/>
            <person name="Debat H.J."/>
            <person name="Wong I."/>
            <person name="Day J.C."/>
            <person name="Suvorov A."/>
            <person name="Silva C.J."/>
            <person name="Stanger-Hall K.F."/>
            <person name="Hall D.W."/>
            <person name="Schmitz R.J."/>
            <person name="Nelson D.R."/>
            <person name="Lewis S.M."/>
            <person name="Shigenobu S."/>
            <person name="Bybee S.M."/>
            <person name="Larracuente A.M."/>
            <person name="Oba Y."/>
            <person name="Weng J.K."/>
        </authorList>
    </citation>
    <scope>NUCLEOTIDE SEQUENCE [LARGE SCALE GENOMIC DNA]</scope>
    <source>
        <strain evidence="18">1611_PpyrPB1</strain>
        <tissue evidence="18">Whole body</tissue>
    </source>
</reference>
<dbReference type="PROSITE" id="PS51377">
    <property type="entry name" value="KIND"/>
    <property type="match status" value="1"/>
</dbReference>
<dbReference type="PANTHER" id="PTHR21345:SF3">
    <property type="entry name" value="PROTEIN SPIRE"/>
    <property type="match status" value="1"/>
</dbReference>
<sequence>MSSGVRCKLHSDGSVCLKDILESFHSPIREEHAWALCYQSCKFYEGLLGTNNHENYLSLTTLHHLFLQTDGNVHPNTLFGGSNASAGAPRKKLNDEQHFIKGLGLVIYQALDHDSTDGEERAISHDLEQLITDMITDGRVPEVHHETDDEGIENDTEEGEDLAESPKRNIRHIMRMCEKHLPILTKPQVEAHYKAVVRALVSEGLELSSFLEKVATDSVNSSGLEQLQFADWARFWMQVVAELRLGVKLRKVQYSRAPIEYELTPYEIMMKDIRACRYNLKKIMVNGDIPYKVTKDAHAIILEFIRSRPPLKKASHRKLPPRVYTLTPREQLMNSIRKGRQLRPVKKGPTRKLIKIDFSQLQDEDDDEDEPMVSNNSDTEPPNLWVYEECNPLSESTLDAYDLATQDFESRYQSRRHSLGVVEHMWGSQSVPQSRPGSRQSCNSSEADSIPPEMSTSLQDHLIASGKCWPEGMSLEDRLSLTLEEIVHIRSVLTKAELEALPVEGRVRGDVENRKVCFLCLKTRFGIFGPWGQRCIICKRTVCFRCYSKMNIPMEQFAGVPVALLSPSILATPEEDHRSESSSSRVTPDPDTEDDHGLSPNCSDGSIASRLSEGSALKRFKTKANAVGKAAGMVDKFKGSQLVVCHDCKMMLQQIIKSARTNRTAIRNKTIQNLSLNLSPVF</sequence>
<dbReference type="GO" id="GO:0005856">
    <property type="term" value="C:cytoskeleton"/>
    <property type="evidence" value="ECO:0007669"/>
    <property type="project" value="UniProtKB-SubCell"/>
</dbReference>
<dbReference type="GO" id="GO:0003779">
    <property type="term" value="F:actin binding"/>
    <property type="evidence" value="ECO:0007669"/>
    <property type="project" value="UniProtKB-KW"/>
</dbReference>
<dbReference type="GO" id="GO:0005886">
    <property type="term" value="C:plasma membrane"/>
    <property type="evidence" value="ECO:0007669"/>
    <property type="project" value="UniProtKB-SubCell"/>
</dbReference>
<keyword evidence="13" id="KW-0968">Cytoplasmic vesicle</keyword>
<keyword evidence="7" id="KW-0963">Cytoplasm</keyword>
<evidence type="ECO:0000256" key="2">
    <source>
        <dbReference type="ARBA" id="ARBA00004245"/>
    </source>
</evidence>
<evidence type="ECO:0000256" key="13">
    <source>
        <dbReference type="ARBA" id="ARBA00023329"/>
    </source>
</evidence>
<gene>
    <name evidence="18" type="ORF">PPYR_08508</name>
    <name evidence="19" type="ORF">PPYR_08809</name>
</gene>
<keyword evidence="10" id="KW-0472">Membrane</keyword>
<evidence type="ECO:0000256" key="4">
    <source>
        <dbReference type="ARBA" id="ARBA00010956"/>
    </source>
</evidence>
<dbReference type="OrthoDB" id="10043757at2759"/>
<evidence type="ECO:0000313" key="20">
    <source>
        <dbReference type="Proteomes" id="UP000327044"/>
    </source>
</evidence>
<evidence type="ECO:0000256" key="14">
    <source>
        <dbReference type="SAM" id="MobiDB-lite"/>
    </source>
</evidence>
<feature type="region of interest" description="Disordered" evidence="14">
    <location>
        <begin position="143"/>
        <end position="162"/>
    </location>
</feature>
<evidence type="ECO:0000259" key="15">
    <source>
        <dbReference type="PROSITE" id="PS51082"/>
    </source>
</evidence>
<dbReference type="CDD" id="cd21762">
    <property type="entry name" value="WH2"/>
    <property type="match status" value="1"/>
</dbReference>
<dbReference type="GO" id="GO:0051295">
    <property type="term" value="P:establishment of meiotic spindle localization"/>
    <property type="evidence" value="ECO:0007669"/>
    <property type="project" value="TreeGrafter"/>
</dbReference>
<evidence type="ECO:0008006" key="21">
    <source>
        <dbReference type="Google" id="ProtNLM"/>
    </source>
</evidence>
<keyword evidence="6" id="KW-1003">Cell membrane</keyword>
<dbReference type="GO" id="GO:0048193">
    <property type="term" value="P:Golgi vesicle transport"/>
    <property type="evidence" value="ECO:0007669"/>
    <property type="project" value="TreeGrafter"/>
</dbReference>
<evidence type="ECO:0000313" key="17">
    <source>
        <dbReference type="EMBL" id="JAV61008.1"/>
    </source>
</evidence>
<evidence type="ECO:0000256" key="8">
    <source>
        <dbReference type="ARBA" id="ARBA00022737"/>
    </source>
</evidence>
<dbReference type="InterPro" id="IPR011011">
    <property type="entry name" value="Znf_FYVE_PHD"/>
</dbReference>
<keyword evidence="12" id="KW-0206">Cytoskeleton</keyword>
<dbReference type="Proteomes" id="UP000327044">
    <property type="component" value="Unassembled WGS sequence"/>
</dbReference>
<feature type="domain" description="KIND" evidence="16">
    <location>
        <begin position="15"/>
        <end position="207"/>
    </location>
</feature>
<dbReference type="InParanoid" id="A0A1Y1KK75"/>
<dbReference type="FunCoup" id="A0A1Y1KK75">
    <property type="interactions" value="368"/>
</dbReference>
<dbReference type="GO" id="GO:0015031">
    <property type="term" value="P:protein transport"/>
    <property type="evidence" value="ECO:0007669"/>
    <property type="project" value="UniProtKB-KW"/>
</dbReference>
<dbReference type="GO" id="GO:0030041">
    <property type="term" value="P:actin filament polymerization"/>
    <property type="evidence" value="ECO:0007669"/>
    <property type="project" value="TreeGrafter"/>
</dbReference>
<evidence type="ECO:0000313" key="18">
    <source>
        <dbReference type="EMBL" id="KAB0797515.1"/>
    </source>
</evidence>
<dbReference type="PROSITE" id="PS51082">
    <property type="entry name" value="WH2"/>
    <property type="match status" value="1"/>
</dbReference>
<feature type="region of interest" description="Disordered" evidence="14">
    <location>
        <begin position="426"/>
        <end position="454"/>
    </location>
</feature>
<keyword evidence="20" id="KW-1185">Reference proteome</keyword>
<dbReference type="Gene3D" id="1.10.510.10">
    <property type="entry name" value="Transferase(Phosphotransferase) domain 1"/>
    <property type="match status" value="1"/>
</dbReference>
<feature type="compositionally biased region" description="Acidic residues" evidence="14">
    <location>
        <begin position="362"/>
        <end position="371"/>
    </location>
</feature>
<feature type="compositionally biased region" description="Acidic residues" evidence="14">
    <location>
        <begin position="148"/>
        <end position="162"/>
    </location>
</feature>
<dbReference type="InterPro" id="IPR029901">
    <property type="entry name" value="Spire"/>
</dbReference>
<dbReference type="CDD" id="cd22068">
    <property type="entry name" value="WH2_DmSpire_r3-like"/>
    <property type="match status" value="1"/>
</dbReference>
<dbReference type="GO" id="GO:0030659">
    <property type="term" value="C:cytoplasmic vesicle membrane"/>
    <property type="evidence" value="ECO:0007669"/>
    <property type="project" value="UniProtKB-SubCell"/>
</dbReference>
<dbReference type="GO" id="GO:0045010">
    <property type="term" value="P:actin nucleation"/>
    <property type="evidence" value="ECO:0007669"/>
    <property type="project" value="InterPro"/>
</dbReference>
<dbReference type="EMBL" id="VVIM01000006">
    <property type="protein sequence ID" value="KAB0797515.1"/>
    <property type="molecule type" value="Genomic_DNA"/>
</dbReference>
<keyword evidence="11" id="KW-0009">Actin-binding</keyword>
<proteinExistence type="inferred from homology"/>
<evidence type="ECO:0000256" key="1">
    <source>
        <dbReference type="ARBA" id="ARBA00004180"/>
    </source>
</evidence>
<dbReference type="GO" id="GO:0051639">
    <property type="term" value="P:actin filament network formation"/>
    <property type="evidence" value="ECO:0007669"/>
    <property type="project" value="TreeGrafter"/>
</dbReference>
<comment type="similarity">
    <text evidence="4">Belongs to the spire family.</text>
</comment>
<evidence type="ECO:0000256" key="7">
    <source>
        <dbReference type="ARBA" id="ARBA00022490"/>
    </source>
</evidence>
<dbReference type="GO" id="GO:0008017">
    <property type="term" value="F:microtubule binding"/>
    <property type="evidence" value="ECO:0007669"/>
    <property type="project" value="TreeGrafter"/>
</dbReference>
<protein>
    <recommendedName>
        <fullName evidence="21">KIND domain-containing protein</fullName>
    </recommendedName>
</protein>
<reference evidence="17" key="1">
    <citation type="journal article" date="2016" name="Sci. Rep.">
        <title>Molecular characterization of firefly nuptial gifts: a multi-omics approach sheds light on postcopulatory sexual selection.</title>
        <authorList>
            <person name="Al-Wathiqui N."/>
            <person name="Fallon T.R."/>
            <person name="South A."/>
            <person name="Weng J.K."/>
            <person name="Lewis S.M."/>
        </authorList>
    </citation>
    <scope>NUCLEOTIDE SEQUENCE</scope>
</reference>
<dbReference type="InterPro" id="IPR003124">
    <property type="entry name" value="WH2_dom"/>
</dbReference>
<dbReference type="GO" id="GO:0040038">
    <property type="term" value="P:polar body extrusion after meiotic divisions"/>
    <property type="evidence" value="ECO:0007669"/>
    <property type="project" value="TreeGrafter"/>
</dbReference>
<keyword evidence="9" id="KW-0653">Protein transport</keyword>
<dbReference type="EMBL" id="GEZM01083788">
    <property type="protein sequence ID" value="JAV61008.1"/>
    <property type="molecule type" value="Transcribed_RNA"/>
</dbReference>
<evidence type="ECO:0000256" key="9">
    <source>
        <dbReference type="ARBA" id="ARBA00022927"/>
    </source>
</evidence>
<dbReference type="InterPro" id="IPR011019">
    <property type="entry name" value="KIND_dom"/>
</dbReference>
<dbReference type="EMBL" id="VVIM01000006">
    <property type="protein sequence ID" value="KAB0797816.1"/>
    <property type="molecule type" value="Genomic_DNA"/>
</dbReference>
<evidence type="ECO:0000256" key="6">
    <source>
        <dbReference type="ARBA" id="ARBA00022475"/>
    </source>
</evidence>
<feature type="region of interest" description="Disordered" evidence="14">
    <location>
        <begin position="357"/>
        <end position="384"/>
    </location>
</feature>
<feature type="region of interest" description="Disordered" evidence="14">
    <location>
        <begin position="573"/>
        <end position="607"/>
    </location>
</feature>
<evidence type="ECO:0000313" key="19">
    <source>
        <dbReference type="EMBL" id="KAB0797816.1"/>
    </source>
</evidence>
<keyword evidence="5" id="KW-0813">Transport</keyword>
<evidence type="ECO:0000256" key="3">
    <source>
        <dbReference type="ARBA" id="ARBA00004413"/>
    </source>
</evidence>
<dbReference type="SUPFAM" id="SSF57903">
    <property type="entry name" value="FYVE/PHD zinc finger"/>
    <property type="match status" value="1"/>
</dbReference>
<comment type="subcellular location">
    <subcellularLocation>
        <location evidence="3">Cell membrane</location>
        <topology evidence="3">Peripheral membrane protein</topology>
        <orientation evidence="3">Cytoplasmic side</orientation>
    </subcellularLocation>
    <subcellularLocation>
        <location evidence="2">Cytoplasm</location>
        <location evidence="2">Cytoskeleton</location>
    </subcellularLocation>
    <subcellularLocation>
        <location evidence="1">Cytoplasmic vesicle membrane</location>
        <topology evidence="1">Peripheral membrane protein</topology>
        <orientation evidence="1">Cytoplasmic side</orientation>
    </subcellularLocation>
</comment>